<sequence>MEGFDALLSAHASKQKSGPSKGDSRKRVREHSVPIYTENEYDRKRKRALEKKIPKEVIGRNLVIVCAGDTSLHESSKFPWHGSKGFDLCIVYYGSDENVKKRFEGQSKFFFQKRGPKWQLVRHALKNCDWKEYEYIWLPDDDLEMDPELIVKMFDIAAKYMIRLGQPALFDENIQPKYKHVIKKRDGAVLHFTNFVEIMCPFLRVDALEAVFHTLDSDEAKSGWGLDMLWPTLLDFRDIAVFDATPVRHTRPQNAFNVTNSFYKEFKIDPQREYFDLKRKHRFNDFKIRVISEIPDKKSSRRS</sequence>
<protein>
    <submittedName>
        <fullName evidence="2">Uncharacterized protein</fullName>
    </submittedName>
</protein>
<dbReference type="Pfam" id="PF05212">
    <property type="entry name" value="DUF707"/>
    <property type="match status" value="1"/>
</dbReference>
<organism evidence="2">
    <name type="scientific">Mucochytrium quahogii</name>
    <dbReference type="NCBI Taxonomy" id="96639"/>
    <lineage>
        <taxon>Eukaryota</taxon>
        <taxon>Sar</taxon>
        <taxon>Stramenopiles</taxon>
        <taxon>Bigyra</taxon>
        <taxon>Labyrinthulomycetes</taxon>
        <taxon>Thraustochytrida</taxon>
        <taxon>Thraustochytriidae</taxon>
        <taxon>Mucochytrium</taxon>
    </lineage>
</organism>
<reference evidence="2" key="1">
    <citation type="submission" date="2021-01" db="EMBL/GenBank/DDBJ databases">
        <authorList>
            <person name="Corre E."/>
            <person name="Pelletier E."/>
            <person name="Niang G."/>
            <person name="Scheremetjew M."/>
            <person name="Finn R."/>
            <person name="Kale V."/>
            <person name="Holt S."/>
            <person name="Cochrane G."/>
            <person name="Meng A."/>
            <person name="Brown T."/>
            <person name="Cohen L."/>
        </authorList>
    </citation>
    <scope>NUCLEOTIDE SEQUENCE</scope>
    <source>
        <strain evidence="2">NY070348D</strain>
    </source>
</reference>
<dbReference type="EMBL" id="HBHK01010094">
    <property type="protein sequence ID" value="CAD9678827.1"/>
    <property type="molecule type" value="Transcribed_RNA"/>
</dbReference>
<feature type="region of interest" description="Disordered" evidence="1">
    <location>
        <begin position="1"/>
        <end position="33"/>
    </location>
</feature>
<dbReference type="AlphaFoldDB" id="A0A7S2RRN6"/>
<dbReference type="SUPFAM" id="SSF53448">
    <property type="entry name" value="Nucleotide-diphospho-sugar transferases"/>
    <property type="match status" value="1"/>
</dbReference>
<name>A0A7S2RRN6_9STRA</name>
<proteinExistence type="predicted"/>
<evidence type="ECO:0000313" key="2">
    <source>
        <dbReference type="EMBL" id="CAD9678827.1"/>
    </source>
</evidence>
<dbReference type="InterPro" id="IPR029044">
    <property type="entry name" value="Nucleotide-diphossugar_trans"/>
</dbReference>
<dbReference type="InterPro" id="IPR007877">
    <property type="entry name" value="DUF707"/>
</dbReference>
<accession>A0A7S2RRN6</accession>
<evidence type="ECO:0000256" key="1">
    <source>
        <dbReference type="SAM" id="MobiDB-lite"/>
    </source>
</evidence>
<gene>
    <name evidence="2" type="ORF">QSP1433_LOCUS6324</name>
</gene>